<keyword evidence="2" id="KW-1185">Reference proteome</keyword>
<protein>
    <submittedName>
        <fullName evidence="1">Uncharacterized protein</fullName>
    </submittedName>
</protein>
<accession>A0ABD3BGR1</accession>
<proteinExistence type="predicted"/>
<dbReference type="AlphaFoldDB" id="A0ABD3BGR1"/>
<sequence>MVLKQARTYSIMDPDMAGHTCCGESCGIREEECGEGSMGRHEASIDGHWQYEVLRDEDRVRIMNACRRVLWAKALNFTMIDFCNFS</sequence>
<evidence type="ECO:0000313" key="1">
    <source>
        <dbReference type="EMBL" id="KAL3616590.1"/>
    </source>
</evidence>
<gene>
    <name evidence="1" type="ORF">CASFOL_039980</name>
</gene>
<name>A0ABD3BGR1_9LAMI</name>
<dbReference type="EMBL" id="JAVIJP010000092">
    <property type="protein sequence ID" value="KAL3616590.1"/>
    <property type="molecule type" value="Genomic_DNA"/>
</dbReference>
<comment type="caution">
    <text evidence="1">The sequence shown here is derived from an EMBL/GenBank/DDBJ whole genome shotgun (WGS) entry which is preliminary data.</text>
</comment>
<evidence type="ECO:0000313" key="2">
    <source>
        <dbReference type="Proteomes" id="UP001632038"/>
    </source>
</evidence>
<dbReference type="Proteomes" id="UP001632038">
    <property type="component" value="Unassembled WGS sequence"/>
</dbReference>
<organism evidence="1 2">
    <name type="scientific">Castilleja foliolosa</name>
    <dbReference type="NCBI Taxonomy" id="1961234"/>
    <lineage>
        <taxon>Eukaryota</taxon>
        <taxon>Viridiplantae</taxon>
        <taxon>Streptophyta</taxon>
        <taxon>Embryophyta</taxon>
        <taxon>Tracheophyta</taxon>
        <taxon>Spermatophyta</taxon>
        <taxon>Magnoliopsida</taxon>
        <taxon>eudicotyledons</taxon>
        <taxon>Gunneridae</taxon>
        <taxon>Pentapetalae</taxon>
        <taxon>asterids</taxon>
        <taxon>lamiids</taxon>
        <taxon>Lamiales</taxon>
        <taxon>Orobanchaceae</taxon>
        <taxon>Pedicularideae</taxon>
        <taxon>Castillejinae</taxon>
        <taxon>Castilleja</taxon>
    </lineage>
</organism>
<reference evidence="2" key="1">
    <citation type="journal article" date="2024" name="IScience">
        <title>Strigolactones Initiate the Formation of Haustorium-like Structures in Castilleja.</title>
        <authorList>
            <person name="Buerger M."/>
            <person name="Peterson D."/>
            <person name="Chory J."/>
        </authorList>
    </citation>
    <scope>NUCLEOTIDE SEQUENCE [LARGE SCALE GENOMIC DNA]</scope>
</reference>